<feature type="region of interest" description="Disordered" evidence="1">
    <location>
        <begin position="99"/>
        <end position="123"/>
    </location>
</feature>
<name>A0A9N8DQ71_9STRA</name>
<feature type="compositionally biased region" description="Basic and acidic residues" evidence="1">
    <location>
        <begin position="373"/>
        <end position="388"/>
    </location>
</feature>
<gene>
    <name evidence="2" type="ORF">SEMRO_206_G086550.1</name>
</gene>
<proteinExistence type="predicted"/>
<reference evidence="2" key="1">
    <citation type="submission" date="2020-06" db="EMBL/GenBank/DDBJ databases">
        <authorList>
            <consortium name="Plant Systems Biology data submission"/>
        </authorList>
    </citation>
    <scope>NUCLEOTIDE SEQUENCE</scope>
    <source>
        <strain evidence="2">D6</strain>
    </source>
</reference>
<dbReference type="Proteomes" id="UP001153069">
    <property type="component" value="Unassembled WGS sequence"/>
</dbReference>
<organism evidence="2 3">
    <name type="scientific">Seminavis robusta</name>
    <dbReference type="NCBI Taxonomy" id="568900"/>
    <lineage>
        <taxon>Eukaryota</taxon>
        <taxon>Sar</taxon>
        <taxon>Stramenopiles</taxon>
        <taxon>Ochrophyta</taxon>
        <taxon>Bacillariophyta</taxon>
        <taxon>Bacillariophyceae</taxon>
        <taxon>Bacillariophycidae</taxon>
        <taxon>Naviculales</taxon>
        <taxon>Naviculaceae</taxon>
        <taxon>Seminavis</taxon>
    </lineage>
</organism>
<dbReference type="AlphaFoldDB" id="A0A9N8DQ71"/>
<keyword evidence="3" id="KW-1185">Reference proteome</keyword>
<feature type="compositionally biased region" description="Low complexity" evidence="1">
    <location>
        <begin position="762"/>
        <end position="771"/>
    </location>
</feature>
<comment type="caution">
    <text evidence="2">The sequence shown here is derived from an EMBL/GenBank/DDBJ whole genome shotgun (WGS) entry which is preliminary data.</text>
</comment>
<evidence type="ECO:0000256" key="1">
    <source>
        <dbReference type="SAM" id="MobiDB-lite"/>
    </source>
</evidence>
<feature type="region of interest" description="Disordered" evidence="1">
    <location>
        <begin position="601"/>
        <end position="669"/>
    </location>
</feature>
<dbReference type="EMBL" id="CAICTM010000205">
    <property type="protein sequence ID" value="CAB9504721.1"/>
    <property type="molecule type" value="Genomic_DNA"/>
</dbReference>
<feature type="region of interest" description="Disordered" evidence="1">
    <location>
        <begin position="762"/>
        <end position="785"/>
    </location>
</feature>
<feature type="compositionally biased region" description="Polar residues" evidence="1">
    <location>
        <begin position="321"/>
        <end position="332"/>
    </location>
</feature>
<feature type="compositionally biased region" description="Polar residues" evidence="1">
    <location>
        <begin position="633"/>
        <end position="657"/>
    </location>
</feature>
<evidence type="ECO:0000313" key="2">
    <source>
        <dbReference type="EMBL" id="CAB9504721.1"/>
    </source>
</evidence>
<feature type="compositionally biased region" description="Low complexity" evidence="1">
    <location>
        <begin position="339"/>
        <end position="348"/>
    </location>
</feature>
<sequence>MKRESGAAAKARHKSAAMLLVDYTRTRAVVGSTEQRRRTIPVPTKVSKRSLPCRRATYGGHHQYRRSMSLMETQPEVDEEEELEDSKSRINFRIKRRSSMGASYTRDHTSSSISTTTEHEPTYAEKFQKSLTDLFAEEDEEEEEPVNGDDSFFWTKCNELDMTERTEGETTITSTVAAEDDLGPSCHFVDTRKFNKGKLGMIVSTIDAVGPAKTEDDDCHPQTLLSTDKKTEEEGESNYVDTSKFCRGRKQPEPESPASTTTKQQARDLPRDLAPPLSASSAQRPTFWRRMSQQRMGEEETTKDHTRRRLTRLSSLKKMQESSMSDINTTIIGSRRQARQQALARSSSMKQTSLREVSETGALPRSSSMKSFKRSELSESDHRRENQRMKRVHSLRNVMGDISDPSQEASSNNDSITLDFNNSLGNLATNRRTTKPKRNFSTLNFAGDFQSGPRLDRRAGLLGTRGVSSMGNLARDLMDDKSSRNHYYKGCSMRNLMSDSFRTLGSLLKQTSERNLLNESKRTLNNESISRLNMMRQISGRNLVRDVSARSLLPDCSEQVLEVDRLNMMRQNSNKNILKRDSTRKLMMDLSEQAMDFSARAGSRRNLLRQDSNRSMSKDPSSRRQAMDFSARATGNNRNLLRQDSNRSMSKDQSAIRRQNRRLLNRKSASMRNLDGSAYEGSQRRRLGFSNSFRGLCSAAEVDIEPDTGKRGLARCRSDLETLQSRRASSGKKEKREPAEEEQGDNRLALLVGSTISFRSNSSRNLCRSNSGQDGSPKQLAARAS</sequence>
<feature type="compositionally biased region" description="Basic and acidic residues" evidence="1">
    <location>
        <begin position="616"/>
        <end position="626"/>
    </location>
</feature>
<evidence type="ECO:0000313" key="3">
    <source>
        <dbReference type="Proteomes" id="UP001153069"/>
    </source>
</evidence>
<feature type="region of interest" description="Disordered" evidence="1">
    <location>
        <begin position="210"/>
        <end position="391"/>
    </location>
</feature>
<feature type="region of interest" description="Disordered" evidence="1">
    <location>
        <begin position="721"/>
        <end position="748"/>
    </location>
</feature>
<accession>A0A9N8DQ71</accession>
<protein>
    <submittedName>
        <fullName evidence="2">Uncharacterized protein</fullName>
    </submittedName>
</protein>